<organism evidence="2 3">
    <name type="scientific">Ancylostoma ceylanicum</name>
    <dbReference type="NCBI Taxonomy" id="53326"/>
    <lineage>
        <taxon>Eukaryota</taxon>
        <taxon>Metazoa</taxon>
        <taxon>Ecdysozoa</taxon>
        <taxon>Nematoda</taxon>
        <taxon>Chromadorea</taxon>
        <taxon>Rhabditida</taxon>
        <taxon>Rhabditina</taxon>
        <taxon>Rhabditomorpha</taxon>
        <taxon>Strongyloidea</taxon>
        <taxon>Ancylostomatidae</taxon>
        <taxon>Ancylostomatinae</taxon>
        <taxon>Ancylostoma</taxon>
    </lineage>
</organism>
<gene>
    <name evidence="2" type="primary">Acey_s0194.g1445</name>
    <name evidence="2" type="ORF">Y032_0194g1445</name>
</gene>
<name>A0A016SP01_9BILA</name>
<sequence>MLRLAALLLAIFAFSDACFCPPPWYTVYFTGPYSFQRYLRCFNYYSPPPLPPPCPPPPVCPPPPACGGAPPIAPPPYLPPPLPQGGYAVAGK</sequence>
<accession>A0A016SP01</accession>
<keyword evidence="1" id="KW-0732">Signal</keyword>
<evidence type="ECO:0000313" key="2">
    <source>
        <dbReference type="EMBL" id="EYB92438.1"/>
    </source>
</evidence>
<comment type="caution">
    <text evidence="2">The sequence shown here is derived from an EMBL/GenBank/DDBJ whole genome shotgun (WGS) entry which is preliminary data.</text>
</comment>
<dbReference type="AlphaFoldDB" id="A0A016SP01"/>
<evidence type="ECO:0000256" key="1">
    <source>
        <dbReference type="SAM" id="SignalP"/>
    </source>
</evidence>
<dbReference type="EMBL" id="JARK01001530">
    <property type="protein sequence ID" value="EYB92438.1"/>
    <property type="molecule type" value="Genomic_DNA"/>
</dbReference>
<reference evidence="3" key="1">
    <citation type="journal article" date="2015" name="Nat. Genet.">
        <title>The genome and transcriptome of the zoonotic hookworm Ancylostoma ceylanicum identify infection-specific gene families.</title>
        <authorList>
            <person name="Schwarz E.M."/>
            <person name="Hu Y."/>
            <person name="Antoshechkin I."/>
            <person name="Miller M.M."/>
            <person name="Sternberg P.W."/>
            <person name="Aroian R.V."/>
        </authorList>
    </citation>
    <scope>NUCLEOTIDE SEQUENCE</scope>
    <source>
        <strain evidence="3">HY135</strain>
    </source>
</reference>
<feature type="signal peptide" evidence="1">
    <location>
        <begin position="1"/>
        <end position="17"/>
    </location>
</feature>
<feature type="chain" id="PRO_5001489777" evidence="1">
    <location>
        <begin position="18"/>
        <end position="92"/>
    </location>
</feature>
<proteinExistence type="predicted"/>
<keyword evidence="3" id="KW-1185">Reference proteome</keyword>
<dbReference type="Proteomes" id="UP000024635">
    <property type="component" value="Unassembled WGS sequence"/>
</dbReference>
<evidence type="ECO:0000313" key="3">
    <source>
        <dbReference type="Proteomes" id="UP000024635"/>
    </source>
</evidence>
<protein>
    <submittedName>
        <fullName evidence="2">Uncharacterized protein</fullName>
    </submittedName>
</protein>